<keyword evidence="2" id="KW-0812">Transmembrane</keyword>
<feature type="coiled-coil region" evidence="1">
    <location>
        <begin position="38"/>
        <end position="72"/>
    </location>
</feature>
<comment type="caution">
    <text evidence="3">The sequence shown here is derived from an EMBL/GenBank/DDBJ whole genome shotgun (WGS) entry which is preliminary data.</text>
</comment>
<organism evidence="3 4">
    <name type="scientific">Kutzneria buriramensis</name>
    <dbReference type="NCBI Taxonomy" id="1045776"/>
    <lineage>
        <taxon>Bacteria</taxon>
        <taxon>Bacillati</taxon>
        <taxon>Actinomycetota</taxon>
        <taxon>Actinomycetes</taxon>
        <taxon>Pseudonocardiales</taxon>
        <taxon>Pseudonocardiaceae</taxon>
        <taxon>Kutzneria</taxon>
    </lineage>
</organism>
<evidence type="ECO:0000256" key="1">
    <source>
        <dbReference type="SAM" id="Coils"/>
    </source>
</evidence>
<accession>A0A3E0HPK9</accession>
<reference evidence="3 4" key="1">
    <citation type="submission" date="2018-08" db="EMBL/GenBank/DDBJ databases">
        <title>Genomic Encyclopedia of Archaeal and Bacterial Type Strains, Phase II (KMG-II): from individual species to whole genera.</title>
        <authorList>
            <person name="Goeker M."/>
        </authorList>
    </citation>
    <scope>NUCLEOTIDE SEQUENCE [LARGE SCALE GENOMIC DNA]</scope>
    <source>
        <strain evidence="3 4">DSM 45791</strain>
    </source>
</reference>
<evidence type="ECO:0000313" key="3">
    <source>
        <dbReference type="EMBL" id="REH48472.1"/>
    </source>
</evidence>
<dbReference type="Proteomes" id="UP000256269">
    <property type="component" value="Unassembled WGS sequence"/>
</dbReference>
<dbReference type="OrthoDB" id="3543107at2"/>
<dbReference type="EMBL" id="QUNO01000005">
    <property type="protein sequence ID" value="REH48472.1"/>
    <property type="molecule type" value="Genomic_DNA"/>
</dbReference>
<feature type="transmembrane region" description="Helical" evidence="2">
    <location>
        <begin position="6"/>
        <end position="28"/>
    </location>
</feature>
<proteinExistence type="predicted"/>
<keyword evidence="4" id="KW-1185">Reference proteome</keyword>
<dbReference type="RefSeq" id="WP_116175234.1">
    <property type="nucleotide sequence ID" value="NZ_CP144375.1"/>
</dbReference>
<protein>
    <submittedName>
        <fullName evidence="3">Uncharacterized protein</fullName>
    </submittedName>
</protein>
<keyword evidence="2" id="KW-1133">Transmembrane helix</keyword>
<dbReference type="AlphaFoldDB" id="A0A3E0HPK9"/>
<keyword evidence="1" id="KW-0175">Coiled coil</keyword>
<evidence type="ECO:0000313" key="4">
    <source>
        <dbReference type="Proteomes" id="UP000256269"/>
    </source>
</evidence>
<evidence type="ECO:0000256" key="2">
    <source>
        <dbReference type="SAM" id="Phobius"/>
    </source>
</evidence>
<keyword evidence="2" id="KW-0472">Membrane</keyword>
<sequence length="77" mass="8151">MTGAIVAIAIVLIVIGGITAGVVSYFRLQRHRADAIAMASYRKLAEQAVANQEALQAELATVAARLASVEELLRSVE</sequence>
<name>A0A3E0HPK9_9PSEU</name>
<gene>
    <name evidence="3" type="ORF">BCF44_105331</name>
</gene>